<dbReference type="EMBL" id="FLUL01000001">
    <property type="protein sequence ID" value="SBV90589.1"/>
    <property type="molecule type" value="Genomic_DNA"/>
</dbReference>
<evidence type="ECO:0000256" key="6">
    <source>
        <dbReference type="ARBA" id="ARBA00023136"/>
    </source>
</evidence>
<dbReference type="GO" id="GO:0005886">
    <property type="term" value="C:plasma membrane"/>
    <property type="evidence" value="ECO:0007669"/>
    <property type="project" value="UniProtKB-SubCell"/>
</dbReference>
<keyword evidence="5 7" id="KW-1133">Transmembrane helix</keyword>
<feature type="transmembrane region" description="Helical" evidence="7">
    <location>
        <begin position="117"/>
        <end position="138"/>
    </location>
</feature>
<evidence type="ECO:0000256" key="3">
    <source>
        <dbReference type="ARBA" id="ARBA00022475"/>
    </source>
</evidence>
<feature type="transmembrane region" description="Helical" evidence="7">
    <location>
        <begin position="82"/>
        <end position="105"/>
    </location>
</feature>
<feature type="transmembrane region" description="Helical" evidence="7">
    <location>
        <begin position="175"/>
        <end position="194"/>
    </location>
</feature>
<protein>
    <recommendedName>
        <fullName evidence="9">Polysaccharide biosynthesis protein C-terminal domain-containing protein</fullName>
    </recommendedName>
</protein>
<evidence type="ECO:0000256" key="1">
    <source>
        <dbReference type="ARBA" id="ARBA00004651"/>
    </source>
</evidence>
<dbReference type="InterPro" id="IPR050833">
    <property type="entry name" value="Poly_Biosynth_Transport"/>
</dbReference>
<proteinExistence type="inferred from homology"/>
<keyword evidence="4 7" id="KW-0812">Transmembrane</keyword>
<dbReference type="PANTHER" id="PTHR30250">
    <property type="entry name" value="PST FAMILY PREDICTED COLANIC ACID TRANSPORTER"/>
    <property type="match status" value="1"/>
</dbReference>
<evidence type="ECO:0000256" key="5">
    <source>
        <dbReference type="ARBA" id="ARBA00022989"/>
    </source>
</evidence>
<name>A0A212ITX1_9BACT</name>
<evidence type="ECO:0000256" key="7">
    <source>
        <dbReference type="SAM" id="Phobius"/>
    </source>
</evidence>
<organism evidence="8">
    <name type="scientific">uncultured Dysgonomonas sp</name>
    <dbReference type="NCBI Taxonomy" id="206096"/>
    <lineage>
        <taxon>Bacteria</taxon>
        <taxon>Pseudomonadati</taxon>
        <taxon>Bacteroidota</taxon>
        <taxon>Bacteroidia</taxon>
        <taxon>Bacteroidales</taxon>
        <taxon>Dysgonomonadaceae</taxon>
        <taxon>Dysgonomonas</taxon>
        <taxon>environmental samples</taxon>
    </lineage>
</organism>
<feature type="transmembrane region" description="Helical" evidence="7">
    <location>
        <begin position="21"/>
        <end position="38"/>
    </location>
</feature>
<dbReference type="CDD" id="cd13127">
    <property type="entry name" value="MATE_tuaB_like"/>
    <property type="match status" value="1"/>
</dbReference>
<feature type="transmembrane region" description="Helical" evidence="7">
    <location>
        <begin position="382"/>
        <end position="398"/>
    </location>
</feature>
<evidence type="ECO:0000256" key="4">
    <source>
        <dbReference type="ARBA" id="ARBA00022692"/>
    </source>
</evidence>
<feature type="transmembrane region" description="Helical" evidence="7">
    <location>
        <begin position="44"/>
        <end position="61"/>
    </location>
</feature>
<dbReference type="PANTHER" id="PTHR30250:SF10">
    <property type="entry name" value="LIPOPOLYSACCHARIDE BIOSYNTHESIS PROTEIN WZXC"/>
    <property type="match status" value="1"/>
</dbReference>
<feature type="transmembrane region" description="Helical" evidence="7">
    <location>
        <begin position="418"/>
        <end position="437"/>
    </location>
</feature>
<feature type="transmembrane region" description="Helical" evidence="7">
    <location>
        <begin position="443"/>
        <end position="463"/>
    </location>
</feature>
<accession>A0A212ITX1</accession>
<evidence type="ECO:0000313" key="8">
    <source>
        <dbReference type="EMBL" id="SBV90589.1"/>
    </source>
</evidence>
<dbReference type="RefSeq" id="WP_291127565.1">
    <property type="nucleotide sequence ID" value="NZ_LT599021.1"/>
</dbReference>
<comment type="similarity">
    <text evidence="2">Belongs to the polysaccharide synthase family.</text>
</comment>
<evidence type="ECO:0000256" key="2">
    <source>
        <dbReference type="ARBA" id="ARBA00007430"/>
    </source>
</evidence>
<keyword evidence="6 7" id="KW-0472">Membrane</keyword>
<reference evidence="8" key="1">
    <citation type="submission" date="2016-04" db="EMBL/GenBank/DDBJ databases">
        <authorList>
            <person name="Evans L.H."/>
            <person name="Alamgir A."/>
            <person name="Owens N."/>
            <person name="Weber N.D."/>
            <person name="Virtaneva K."/>
            <person name="Barbian K."/>
            <person name="Babar A."/>
            <person name="Rosenke K."/>
        </authorList>
    </citation>
    <scope>NUCLEOTIDE SEQUENCE</scope>
    <source>
        <strain evidence="8">86-2</strain>
    </source>
</reference>
<gene>
    <name evidence="8" type="ORF">KL86DYS2_10031</name>
</gene>
<dbReference type="AlphaFoldDB" id="A0A212ITX1"/>
<feature type="transmembrane region" description="Helical" evidence="7">
    <location>
        <begin position="150"/>
        <end position="169"/>
    </location>
</feature>
<keyword evidence="3" id="KW-1003">Cell membrane</keyword>
<comment type="subcellular location">
    <subcellularLocation>
        <location evidence="1">Cell membrane</location>
        <topology evidence="1">Multi-pass membrane protein</topology>
    </subcellularLocation>
</comment>
<dbReference type="Pfam" id="PF13440">
    <property type="entry name" value="Polysacc_synt_3"/>
    <property type="match status" value="1"/>
</dbReference>
<evidence type="ECO:0008006" key="9">
    <source>
        <dbReference type="Google" id="ProtNLM"/>
    </source>
</evidence>
<sequence>MKEKSLKDKTVSGLSWSVLDKLLQNAFVFVAGILLARLIDKEGYGLMGVLAIFVGLANILHESGFSSAIIRKKNITQADYTTVFYLNISIGIFLYLLLFFLAPLISNYYDKPILTDLSRYLFLSFLFNSFAVVQNAKLIKEINYKLITKINAFSVFTSYSVTLLLAYFGFGVWALATQVVLWTFLKVCCLWIFSRWKPSGSFSKESFKDLFAFSSKLVLGSIINSVMVNIPQNILGKFYSLSIGGLYNLAYRNYNSANDVLNGSIYSVSYPILSSIHDDDHRLKYIFRKFIRIKAFVIFPMFMGIILVAQSFMYILGEQWLSAAPILQLLCIGGIFAGLETTNGDILRIKGKSGLILILTIMHAILIFSSICIPFIFGLDYLYYIAGISTTYIIRYIVSSIMSNKLINYSLVELIKDLLPYFGISFICILCGYMLRFAISQPVVLMICQIAFVGALYIGTLYFSKARILREAIEYVTNKRIKK</sequence>
<feature type="transmembrane region" description="Helical" evidence="7">
    <location>
        <begin position="322"/>
        <end position="342"/>
    </location>
</feature>
<feature type="transmembrane region" description="Helical" evidence="7">
    <location>
        <begin position="295"/>
        <end position="316"/>
    </location>
</feature>
<feature type="transmembrane region" description="Helical" evidence="7">
    <location>
        <begin position="354"/>
        <end position="376"/>
    </location>
</feature>